<dbReference type="PANTHER" id="PTHR36849">
    <property type="entry name" value="CYTOPLASMIC PROTEIN-RELATED"/>
    <property type="match status" value="1"/>
</dbReference>
<sequence length="123" mass="14788">MKFEIKWKRAYEKIEKADGFRILVDKLWPRGLKKEDAKIDYWAKIITSSKELRQNYHKGIIDFENFSENYRKELEGNSDFKEFEDVILEELKKGNVTMVYASKTPELSHIPVLKEFIKEKLRK</sequence>
<dbReference type="PANTHER" id="PTHR36849:SF1">
    <property type="entry name" value="CYTOPLASMIC PROTEIN"/>
    <property type="match status" value="1"/>
</dbReference>
<dbReference type="OrthoDB" id="9790745at2"/>
<name>A0A133ZZ40_9FUSO</name>
<dbReference type="InterPro" id="IPR052552">
    <property type="entry name" value="YeaO-like"/>
</dbReference>
<reference evidence="2" key="1">
    <citation type="submission" date="2016-01" db="EMBL/GenBank/DDBJ databases">
        <authorList>
            <person name="Mitreva M."/>
            <person name="Pepin K.H."/>
            <person name="Mihindukulasuriya K.A."/>
            <person name="Fulton R."/>
            <person name="Fronick C."/>
            <person name="O'Laughlin M."/>
            <person name="Miner T."/>
            <person name="Herter B."/>
            <person name="Rosa B.A."/>
            <person name="Cordes M."/>
            <person name="Tomlinson C."/>
            <person name="Wollam A."/>
            <person name="Palsikar V.B."/>
            <person name="Mardis E.R."/>
            <person name="Wilson R.K."/>
        </authorList>
    </citation>
    <scope>NUCLEOTIDE SEQUENCE [LARGE SCALE GENOMIC DNA]</scope>
    <source>
        <strain evidence="2">KA00185</strain>
    </source>
</reference>
<accession>A0A133ZZ40</accession>
<comment type="caution">
    <text evidence="1">The sequence shown here is derived from an EMBL/GenBank/DDBJ whole genome shotgun (WGS) entry which is preliminary data.</text>
</comment>
<evidence type="ECO:0000313" key="1">
    <source>
        <dbReference type="EMBL" id="KXB60712.1"/>
    </source>
</evidence>
<dbReference type="STRING" id="157687.HMPREF3180_01970"/>
<keyword evidence="2" id="KW-1185">Reference proteome</keyword>
<dbReference type="AlphaFoldDB" id="A0A133ZZ40"/>
<dbReference type="Pfam" id="PF22752">
    <property type="entry name" value="DUF488-N3i"/>
    <property type="match status" value="1"/>
</dbReference>
<evidence type="ECO:0000313" key="2">
    <source>
        <dbReference type="Proteomes" id="UP000070483"/>
    </source>
</evidence>
<evidence type="ECO:0008006" key="3">
    <source>
        <dbReference type="Google" id="ProtNLM"/>
    </source>
</evidence>
<dbReference type="Proteomes" id="UP000070483">
    <property type="component" value="Unassembled WGS sequence"/>
</dbReference>
<organism evidence="1 2">
    <name type="scientific">Leptotrichia wadei</name>
    <dbReference type="NCBI Taxonomy" id="157687"/>
    <lineage>
        <taxon>Bacteria</taxon>
        <taxon>Fusobacteriati</taxon>
        <taxon>Fusobacteriota</taxon>
        <taxon>Fusobacteriia</taxon>
        <taxon>Fusobacteriales</taxon>
        <taxon>Leptotrichiaceae</taxon>
        <taxon>Leptotrichia</taxon>
    </lineage>
</organism>
<dbReference type="EMBL" id="LSDD01000150">
    <property type="protein sequence ID" value="KXB60712.1"/>
    <property type="molecule type" value="Genomic_DNA"/>
</dbReference>
<dbReference type="PATRIC" id="fig|157687.3.peg.1969"/>
<proteinExistence type="predicted"/>
<gene>
    <name evidence="1" type="ORF">HMPREF3180_01970</name>
</gene>
<protein>
    <recommendedName>
        <fullName evidence="3">Uroporphyrin-III C-methyltransferase</fullName>
    </recommendedName>
</protein>
<dbReference type="RefSeq" id="WP_060918507.1">
    <property type="nucleotide sequence ID" value="NZ_KQ960109.1"/>
</dbReference>